<evidence type="ECO:0000256" key="1">
    <source>
        <dbReference type="ARBA" id="ARBA00022679"/>
    </source>
</evidence>
<evidence type="ECO:0000259" key="4">
    <source>
        <dbReference type="Pfam" id="PF12804"/>
    </source>
</evidence>
<dbReference type="GO" id="GO:0016779">
    <property type="term" value="F:nucleotidyltransferase activity"/>
    <property type="evidence" value="ECO:0007669"/>
    <property type="project" value="UniProtKB-KW"/>
</dbReference>
<dbReference type="PANTHER" id="PTHR43584:SF8">
    <property type="entry name" value="N-ACETYLMURAMATE ALPHA-1-PHOSPHATE URIDYLYLTRANSFERASE"/>
    <property type="match status" value="1"/>
</dbReference>
<feature type="domain" description="MobA-like NTP transferase" evidence="4">
    <location>
        <begin position="8"/>
        <end position="129"/>
    </location>
</feature>
<keyword evidence="3" id="KW-0460">Magnesium</keyword>
<dbReference type="EMBL" id="JACEIB010000001">
    <property type="protein sequence ID" value="MBA2932869.1"/>
    <property type="molecule type" value="Genomic_DNA"/>
</dbReference>
<organism evidence="5 6">
    <name type="scientific">Sphingomonas chungangi</name>
    <dbReference type="NCBI Taxonomy" id="2683589"/>
    <lineage>
        <taxon>Bacteria</taxon>
        <taxon>Pseudomonadati</taxon>
        <taxon>Pseudomonadota</taxon>
        <taxon>Alphaproteobacteria</taxon>
        <taxon>Sphingomonadales</taxon>
        <taxon>Sphingomonadaceae</taxon>
        <taxon>Sphingomonas</taxon>
    </lineage>
</organism>
<dbReference type="RefSeq" id="WP_160364951.1">
    <property type="nucleotide sequence ID" value="NZ_JACEIB010000001.1"/>
</dbReference>
<accession>A0A838L382</accession>
<dbReference type="AlphaFoldDB" id="A0A838L382"/>
<keyword evidence="1 5" id="KW-0808">Transferase</keyword>
<dbReference type="InterPro" id="IPR050065">
    <property type="entry name" value="GlmU-like"/>
</dbReference>
<dbReference type="SUPFAM" id="SSF53448">
    <property type="entry name" value="Nucleotide-diphospho-sugar transferases"/>
    <property type="match status" value="1"/>
</dbReference>
<dbReference type="InterPro" id="IPR029044">
    <property type="entry name" value="Nucleotide-diphossugar_trans"/>
</dbReference>
<keyword evidence="6" id="KW-1185">Reference proteome</keyword>
<dbReference type="Pfam" id="PF12804">
    <property type="entry name" value="NTP_transf_3"/>
    <property type="match status" value="1"/>
</dbReference>
<evidence type="ECO:0000313" key="6">
    <source>
        <dbReference type="Proteomes" id="UP000570166"/>
    </source>
</evidence>
<gene>
    <name evidence="5" type="ORF">HZF05_02045</name>
</gene>
<name>A0A838L382_9SPHN</name>
<proteinExistence type="predicted"/>
<sequence>MTDQAPHAILLCAGLGSRLLPLTADRPKCLIEVGGRTILEHQVEALRAAGVSGVTVVGGYRFDRLEAFVEERWVEDERPELVLNPFYAISSSIGSVWAARHRLGARFCLLNGDTVYDPALVADGLARVKTGLNLFVESIDAPEPDDMLVRMDGDRVVAVSKALPPSLGKHRSLGFVTGDGQEGYAAALDKVIREVDGAQSFHHAIVDRLAHEGEVHAVAFEGGLWTEIDRPEDIVKWAGDIERDPPEGSAAAL</sequence>
<dbReference type="PANTHER" id="PTHR43584">
    <property type="entry name" value="NUCLEOTIDYL TRANSFERASE"/>
    <property type="match status" value="1"/>
</dbReference>
<protein>
    <submittedName>
        <fullName evidence="5">NTP transferase domain-containing protein</fullName>
    </submittedName>
</protein>
<evidence type="ECO:0000256" key="2">
    <source>
        <dbReference type="ARBA" id="ARBA00022695"/>
    </source>
</evidence>
<reference evidence="5 6" key="1">
    <citation type="submission" date="2020-07" db="EMBL/GenBank/DDBJ databases">
        <authorList>
            <person name="Sun Q."/>
        </authorList>
    </citation>
    <scope>NUCLEOTIDE SEQUENCE [LARGE SCALE GENOMIC DNA]</scope>
    <source>
        <strain evidence="5 6">CGMCC 1.13654</strain>
    </source>
</reference>
<dbReference type="InterPro" id="IPR025877">
    <property type="entry name" value="MobA-like_NTP_Trfase"/>
</dbReference>
<evidence type="ECO:0000313" key="5">
    <source>
        <dbReference type="EMBL" id="MBA2932869.1"/>
    </source>
</evidence>
<dbReference type="Proteomes" id="UP000570166">
    <property type="component" value="Unassembled WGS sequence"/>
</dbReference>
<evidence type="ECO:0000256" key="3">
    <source>
        <dbReference type="ARBA" id="ARBA00022842"/>
    </source>
</evidence>
<dbReference type="Gene3D" id="3.90.550.10">
    <property type="entry name" value="Spore Coat Polysaccharide Biosynthesis Protein SpsA, Chain A"/>
    <property type="match status" value="1"/>
</dbReference>
<keyword evidence="2" id="KW-0548">Nucleotidyltransferase</keyword>
<comment type="caution">
    <text evidence="5">The sequence shown here is derived from an EMBL/GenBank/DDBJ whole genome shotgun (WGS) entry which is preliminary data.</text>
</comment>